<reference evidence="11" key="2">
    <citation type="submission" date="2022-08" db="EMBL/GenBank/DDBJ databases">
        <title>Genome Sequencing of Bacteroides fragilis Group Isolates with Nanopore Technology.</title>
        <authorList>
            <person name="Tisza M.J."/>
            <person name="Smith D."/>
            <person name="Dekker J.P."/>
        </authorList>
    </citation>
    <scope>NUCLEOTIDE SEQUENCE</scope>
    <source>
        <strain evidence="11">BFG-49</strain>
    </source>
</reference>
<dbReference type="PIRSF" id="PIRSF016049">
    <property type="entry name" value="Man_dehyd"/>
    <property type="match status" value="1"/>
</dbReference>
<accession>A0A642KS03</accession>
<keyword evidence="7 9" id="KW-0464">Manganese</keyword>
<dbReference type="PANTHER" id="PTHR30387">
    <property type="entry name" value="MANNONATE DEHYDRATASE"/>
    <property type="match status" value="1"/>
</dbReference>
<evidence type="ECO:0000256" key="8">
    <source>
        <dbReference type="ARBA" id="ARBA00023239"/>
    </source>
</evidence>
<evidence type="ECO:0000256" key="9">
    <source>
        <dbReference type="HAMAP-Rule" id="MF_00106"/>
    </source>
</evidence>
<dbReference type="Gene3D" id="3.20.20.150">
    <property type="entry name" value="Divalent-metal-dependent TIM barrel enzymes"/>
    <property type="match status" value="1"/>
</dbReference>
<dbReference type="AlphaFoldDB" id="A0A642KS03"/>
<dbReference type="NCBIfam" id="TIGR00695">
    <property type="entry name" value="uxuA"/>
    <property type="match status" value="1"/>
</dbReference>
<evidence type="ECO:0000256" key="4">
    <source>
        <dbReference type="ARBA" id="ARBA00007389"/>
    </source>
</evidence>
<proteinExistence type="inferred from homology"/>
<evidence type="ECO:0000256" key="5">
    <source>
        <dbReference type="ARBA" id="ARBA00012927"/>
    </source>
</evidence>
<dbReference type="RefSeq" id="WP_005813867.1">
    <property type="nucleotide sequence ID" value="NZ_CAXSVT010000001.1"/>
</dbReference>
<dbReference type="GO" id="GO:0030145">
    <property type="term" value="F:manganese ion binding"/>
    <property type="evidence" value="ECO:0007669"/>
    <property type="project" value="TreeGrafter"/>
</dbReference>
<dbReference type="InterPro" id="IPR004628">
    <property type="entry name" value="Man_deHydtase"/>
</dbReference>
<evidence type="ECO:0000256" key="1">
    <source>
        <dbReference type="ARBA" id="ARBA00001794"/>
    </source>
</evidence>
<dbReference type="InterPro" id="IPR036237">
    <property type="entry name" value="Xyl_isomerase-like_sf"/>
</dbReference>
<dbReference type="EC" id="4.2.1.8" evidence="5 9"/>
<dbReference type="Proteomes" id="UP000436803">
    <property type="component" value="Unassembled WGS sequence"/>
</dbReference>
<organism evidence="10 12">
    <name type="scientific">Bacteroides fragilis</name>
    <dbReference type="NCBI Taxonomy" id="817"/>
    <lineage>
        <taxon>Bacteria</taxon>
        <taxon>Pseudomonadati</taxon>
        <taxon>Bacteroidota</taxon>
        <taxon>Bacteroidia</taxon>
        <taxon>Bacteroidales</taxon>
        <taxon>Bacteroidaceae</taxon>
        <taxon>Bacteroides</taxon>
    </lineage>
</organism>
<evidence type="ECO:0000313" key="11">
    <source>
        <dbReference type="EMBL" id="UVO90763.1"/>
    </source>
</evidence>
<dbReference type="GO" id="GO:0008198">
    <property type="term" value="F:ferrous iron binding"/>
    <property type="evidence" value="ECO:0007669"/>
    <property type="project" value="TreeGrafter"/>
</dbReference>
<comment type="pathway">
    <text evidence="3 9">Carbohydrate metabolism; pentose and glucuronate interconversion.</text>
</comment>
<protein>
    <recommendedName>
        <fullName evidence="5 9">Mannonate dehydratase</fullName>
        <ecNumber evidence="5 9">4.2.1.8</ecNumber>
    </recommendedName>
    <alternativeName>
        <fullName evidence="9">D-mannonate hydro-lyase</fullName>
    </alternativeName>
</protein>
<evidence type="ECO:0000256" key="2">
    <source>
        <dbReference type="ARBA" id="ARBA00002713"/>
    </source>
</evidence>
<dbReference type="EMBL" id="CP103070">
    <property type="protein sequence ID" value="UVO90763.1"/>
    <property type="molecule type" value="Genomic_DNA"/>
</dbReference>
<dbReference type="HAMAP" id="MF_00106">
    <property type="entry name" value="UxuA"/>
    <property type="match status" value="1"/>
</dbReference>
<sequence>MNQPDIMTLPKDKLFLSEQTWRWYGPDDPVSLWDIKQAGATGIVNALHHIPNGEVWTVEEIMKRKELIESVGLKWSVVESVPVHEHIKTQTGNFRKYIENYKESLRNLGQCGIHIVTYNFMPVLDWTRTDLAYTLPDGSKALRFERAAFIAFDLFLLKRPGAETEYTDEEKTKARIRFEQMDEKEKQLLVRNMIAGLPGSEESFTLEQFQHELDRYRGIDAEKLRTHLIYFLKEITSTADEAGVKLVIHPDDPPCSILGLPRIMSCAEDFQALIDAVPNESNGLCLCTGSLGVSCANDLEGMMRQFGDRINFVHFRSTQRDAEGNFYEANHLEGDVDMYHVMKAFLELQQRRKVSIPMRPDHGHQMVDDLKKKTNPGYSCIGRLRGLAELRGLEMGIAKSIF</sequence>
<dbReference type="EMBL" id="VWAW01000005">
    <property type="protein sequence ID" value="KAA5175539.1"/>
    <property type="molecule type" value="Genomic_DNA"/>
</dbReference>
<comment type="cofactor">
    <cofactor evidence="9">
        <name>Fe(2+)</name>
        <dbReference type="ChEBI" id="CHEBI:29033"/>
    </cofactor>
    <cofactor evidence="9">
        <name>Mn(2+)</name>
        <dbReference type="ChEBI" id="CHEBI:29035"/>
    </cofactor>
</comment>
<dbReference type="UniPathway" id="UPA00246"/>
<evidence type="ECO:0000313" key="12">
    <source>
        <dbReference type="Proteomes" id="UP000436803"/>
    </source>
</evidence>
<comment type="catalytic activity">
    <reaction evidence="1 9">
        <text>D-mannonate = 2-dehydro-3-deoxy-D-gluconate + H2O</text>
        <dbReference type="Rhea" id="RHEA:20097"/>
        <dbReference type="ChEBI" id="CHEBI:15377"/>
        <dbReference type="ChEBI" id="CHEBI:17767"/>
        <dbReference type="ChEBI" id="CHEBI:57990"/>
        <dbReference type="EC" id="4.2.1.8"/>
    </reaction>
</comment>
<keyword evidence="6 9" id="KW-0408">Iron</keyword>
<dbReference type="PANTHER" id="PTHR30387:SF2">
    <property type="entry name" value="MANNONATE DEHYDRATASE"/>
    <property type="match status" value="1"/>
</dbReference>
<evidence type="ECO:0000256" key="6">
    <source>
        <dbReference type="ARBA" id="ARBA00023004"/>
    </source>
</evidence>
<name>A0A642KS03_BACFG</name>
<dbReference type="NCBIfam" id="NF003027">
    <property type="entry name" value="PRK03906.1"/>
    <property type="match status" value="1"/>
</dbReference>
<dbReference type="GO" id="GO:0008927">
    <property type="term" value="F:mannonate dehydratase activity"/>
    <property type="evidence" value="ECO:0007669"/>
    <property type="project" value="UniProtKB-UniRule"/>
</dbReference>
<gene>
    <name evidence="9 10" type="primary">uxuA</name>
    <name evidence="10" type="ORF">F2Z29_09005</name>
    <name evidence="11" type="ORF">NXW39_04065</name>
</gene>
<comment type="function">
    <text evidence="2 9">Catalyzes the dehydration of D-mannonate.</text>
</comment>
<dbReference type="GO" id="GO:0042840">
    <property type="term" value="P:D-glucuronate catabolic process"/>
    <property type="evidence" value="ECO:0007669"/>
    <property type="project" value="TreeGrafter"/>
</dbReference>
<dbReference type="SUPFAM" id="SSF51658">
    <property type="entry name" value="Xylose isomerase-like"/>
    <property type="match status" value="1"/>
</dbReference>
<evidence type="ECO:0000313" key="10">
    <source>
        <dbReference type="EMBL" id="KAA5175539.1"/>
    </source>
</evidence>
<reference evidence="10 12" key="1">
    <citation type="journal article" date="2019" name="Nat. Med.">
        <title>A library of human gut bacterial isolates paired with longitudinal multiomics data enables mechanistic microbiome research.</title>
        <authorList>
            <person name="Poyet M."/>
            <person name="Groussin M."/>
            <person name="Gibbons S.M."/>
            <person name="Avila-Pacheco J."/>
            <person name="Jiang X."/>
            <person name="Kearney S.M."/>
            <person name="Perrotta A.R."/>
            <person name="Berdy B."/>
            <person name="Zhao S."/>
            <person name="Lieberman T.D."/>
            <person name="Swanson P.K."/>
            <person name="Smith M."/>
            <person name="Roesemann S."/>
            <person name="Alexander J.E."/>
            <person name="Rich S.A."/>
            <person name="Livny J."/>
            <person name="Vlamakis H."/>
            <person name="Clish C."/>
            <person name="Bullock K."/>
            <person name="Deik A."/>
            <person name="Scott J."/>
            <person name="Pierce K.A."/>
            <person name="Xavier R.J."/>
            <person name="Alm E.J."/>
        </authorList>
    </citation>
    <scope>NUCLEOTIDE SEQUENCE [LARGE SCALE GENOMIC DNA]</scope>
    <source>
        <strain evidence="10 12">BIOML-A7</strain>
    </source>
</reference>
<evidence type="ECO:0000256" key="7">
    <source>
        <dbReference type="ARBA" id="ARBA00023211"/>
    </source>
</evidence>
<dbReference type="Proteomes" id="UP001058403">
    <property type="component" value="Chromosome"/>
</dbReference>
<dbReference type="Pfam" id="PF03786">
    <property type="entry name" value="UxuA"/>
    <property type="match status" value="1"/>
</dbReference>
<comment type="similarity">
    <text evidence="4 9">Belongs to the mannonate dehydratase family.</text>
</comment>
<evidence type="ECO:0000256" key="3">
    <source>
        <dbReference type="ARBA" id="ARBA00004892"/>
    </source>
</evidence>
<keyword evidence="8 9" id="KW-0456">Lyase</keyword>